<dbReference type="PROSITE" id="PS51205">
    <property type="entry name" value="VPS9"/>
    <property type="match status" value="1"/>
</dbReference>
<accession>A0A816PD22</accession>
<keyword evidence="5" id="KW-1185">Reference proteome</keyword>
<dbReference type="Proteomes" id="UP000663856">
    <property type="component" value="Unassembled WGS sequence"/>
</dbReference>
<dbReference type="EMBL" id="CAJNRF010003014">
    <property type="protein sequence ID" value="CAF2046263.1"/>
    <property type="molecule type" value="Genomic_DNA"/>
</dbReference>
<dbReference type="SUPFAM" id="SSF109993">
    <property type="entry name" value="VPS9 domain"/>
    <property type="match status" value="1"/>
</dbReference>
<sequence>MASPDTLELEELVFYQQLISNFHDLYTRAQQLCSILVIPQRLSTTSSLTRDIFESHVFRPSPCYLRKHVSWNDKYEIELDTNRAIRFFYKKDGAGEKRVKILSQEDVRDSIRQRSYSILIIEQPLIDTNAIKNLPNGTILKSIRKPLNLSSISKFDITTASYESSFMFLDSLRDIEPAFAKLRTALFLFNETYVILPKFVENALDKLRQLRVEFLLESNKLSNRNYADRDIELASEIYITGNIYTKVWPIILQHNENKDQILFENIEKRQRNEQKYSNQINLNTNQTALNELKKLDDLKSSYEKAKCIRSALDLTVAAKTLMIVDPKSSAVSYHSSSKPMPMAADETLTAFIDLICQLISSAEPNVRIRLSAHEYYTEKFRFSPLPQAIDYAFTTYRGVLEYLTNSSSWF</sequence>
<dbReference type="PANTHER" id="PTHR24170:SF1">
    <property type="entry name" value="DOMAIN PROTEIN, PUTATIVE (AFU_ORTHOLOGUE AFUA_1G09870)-RELATED"/>
    <property type="match status" value="1"/>
</dbReference>
<dbReference type="GO" id="GO:0000149">
    <property type="term" value="F:SNARE binding"/>
    <property type="evidence" value="ECO:0007669"/>
    <property type="project" value="TreeGrafter"/>
</dbReference>
<dbReference type="Gene3D" id="1.20.1050.80">
    <property type="entry name" value="VPS9 domain"/>
    <property type="match status" value="1"/>
</dbReference>
<dbReference type="GO" id="GO:0005886">
    <property type="term" value="C:plasma membrane"/>
    <property type="evidence" value="ECO:0007669"/>
    <property type="project" value="TreeGrafter"/>
</dbReference>
<dbReference type="Proteomes" id="UP000663866">
    <property type="component" value="Unassembled WGS sequence"/>
</dbReference>
<dbReference type="GO" id="GO:0030133">
    <property type="term" value="C:transport vesicle"/>
    <property type="evidence" value="ECO:0007669"/>
    <property type="project" value="TreeGrafter"/>
</dbReference>
<dbReference type="InterPro" id="IPR051248">
    <property type="entry name" value="UPF0507/Ank_repeat_27"/>
</dbReference>
<organism evidence="2 4">
    <name type="scientific">Rotaria magnacalcarata</name>
    <dbReference type="NCBI Taxonomy" id="392030"/>
    <lineage>
        <taxon>Eukaryota</taxon>
        <taxon>Metazoa</taxon>
        <taxon>Spiralia</taxon>
        <taxon>Gnathifera</taxon>
        <taxon>Rotifera</taxon>
        <taxon>Eurotatoria</taxon>
        <taxon>Bdelloidea</taxon>
        <taxon>Philodinida</taxon>
        <taxon>Philodinidae</taxon>
        <taxon>Rotaria</taxon>
    </lineage>
</organism>
<proteinExistence type="predicted"/>
<dbReference type="InterPro" id="IPR037191">
    <property type="entry name" value="VPS9_dom_sf"/>
</dbReference>
<dbReference type="GO" id="GO:0005770">
    <property type="term" value="C:late endosome"/>
    <property type="evidence" value="ECO:0007669"/>
    <property type="project" value="TreeGrafter"/>
</dbReference>
<feature type="domain" description="VPS9" evidence="1">
    <location>
        <begin position="256"/>
        <end position="410"/>
    </location>
</feature>
<dbReference type="InterPro" id="IPR003123">
    <property type="entry name" value="VPS9"/>
</dbReference>
<reference evidence="2" key="1">
    <citation type="submission" date="2021-02" db="EMBL/GenBank/DDBJ databases">
        <authorList>
            <person name="Nowell W R."/>
        </authorList>
    </citation>
    <scope>NUCLEOTIDE SEQUENCE</scope>
</reference>
<dbReference type="AlphaFoldDB" id="A0A816PD22"/>
<evidence type="ECO:0000259" key="1">
    <source>
        <dbReference type="PROSITE" id="PS51205"/>
    </source>
</evidence>
<name>A0A816PD22_9BILA</name>
<dbReference type="GO" id="GO:0045022">
    <property type="term" value="P:early endosome to late endosome transport"/>
    <property type="evidence" value="ECO:0007669"/>
    <property type="project" value="TreeGrafter"/>
</dbReference>
<evidence type="ECO:0000313" key="2">
    <source>
        <dbReference type="EMBL" id="CAF2046263.1"/>
    </source>
</evidence>
<dbReference type="EMBL" id="CAJOBG010000368">
    <property type="protein sequence ID" value="CAF3804446.1"/>
    <property type="molecule type" value="Genomic_DNA"/>
</dbReference>
<dbReference type="GO" id="GO:0097422">
    <property type="term" value="C:tubular endosome"/>
    <property type="evidence" value="ECO:0007669"/>
    <property type="project" value="TreeGrafter"/>
</dbReference>
<evidence type="ECO:0000313" key="3">
    <source>
        <dbReference type="EMBL" id="CAF3804446.1"/>
    </source>
</evidence>
<protein>
    <recommendedName>
        <fullName evidence="1">VPS9 domain-containing protein</fullName>
    </recommendedName>
</protein>
<evidence type="ECO:0000313" key="5">
    <source>
        <dbReference type="Proteomes" id="UP000663866"/>
    </source>
</evidence>
<dbReference type="PANTHER" id="PTHR24170">
    <property type="entry name" value="ANKYRIN REPEAT DOMAIN-CONTAINING PROTEIN 27"/>
    <property type="match status" value="1"/>
</dbReference>
<dbReference type="GO" id="GO:0005769">
    <property type="term" value="C:early endosome"/>
    <property type="evidence" value="ECO:0007669"/>
    <property type="project" value="TreeGrafter"/>
</dbReference>
<comment type="caution">
    <text evidence="2">The sequence shown here is derived from an EMBL/GenBank/DDBJ whole genome shotgun (WGS) entry which is preliminary data.</text>
</comment>
<dbReference type="GO" id="GO:0005085">
    <property type="term" value="F:guanyl-nucleotide exchange factor activity"/>
    <property type="evidence" value="ECO:0007669"/>
    <property type="project" value="TreeGrafter"/>
</dbReference>
<gene>
    <name evidence="3" type="ORF">OVN521_LOCUS4071</name>
    <name evidence="2" type="ORF">WKI299_LOCUS9288</name>
</gene>
<evidence type="ECO:0000313" key="4">
    <source>
        <dbReference type="Proteomes" id="UP000663856"/>
    </source>
</evidence>